<keyword evidence="1" id="KW-0175">Coiled coil</keyword>
<feature type="region of interest" description="Disordered" evidence="2">
    <location>
        <begin position="2222"/>
        <end position="2247"/>
    </location>
</feature>
<organism evidence="5">
    <name type="scientific">Oikopleura dioica</name>
    <name type="common">Tunicate</name>
    <dbReference type="NCBI Taxonomy" id="34765"/>
    <lineage>
        <taxon>Eukaryota</taxon>
        <taxon>Metazoa</taxon>
        <taxon>Chordata</taxon>
        <taxon>Tunicata</taxon>
        <taxon>Appendicularia</taxon>
        <taxon>Copelata</taxon>
        <taxon>Oikopleuridae</taxon>
        <taxon>Oikopleura</taxon>
    </lineage>
</organism>
<accession>E4YE16</accession>
<sequence>MKDWSEWAKFYIVTFVSGLWIIYLTFYNSRLFGWLISKYFAFKGQSISFASFSVNLLGGKIMFRNFRYGCSDYTVTVNDGFLIFRWWLPHPIIERIRRSKKTSRVYIQLSGCDWNYFYNESEHGNGQAQPTEHSVSKMWDEIWDLCPYFEINVLYGRIIMGNKTLPNSLVCSLSEGVFQYRKPDKKLRQSFEGDARNFEVMFVPSSDYEGADDDKPIPGTGQRVFSDQSDHPNRNLYRERGVYSVCVSRKASVNYYWDLLPCDVHSDSHPLVPEDPEWGVNLQLANNTTINWGPWCDRQRDKIWRFFNPISKQEWSPPTSPSLRQFRFDLEFSSRLDKRQKASKPRNLTNKLNLEFFGSDGHTKQLQVQAGSGSTIRSISPYFPKDVGENGKQFHMPVKINLVDTKVTLESEHLKRFVHAKELSITLDTLTPTFFKREQIWSFEINVRESSLLFVWPIKEFLNEFIKDWSPDQPLDLVHYVPVTYEFKIRFHHLEVLLPVNEYNYVDCQNPVPESESSTCKNSLLAIAVPELDVDFSLPFDTFAPASVEIVFNIQTRHGSIAIFVPPCAPAHHIQKASHKAQESFQRSLGQNRVLVYDADYWREITNAQNGFVELGSFNKLSLTFEYKWNCDYMPHLKYRKKMKVQYDPMLLEADFLRAKIIAEQIEPVAFGTLIPVLLNVKENVLGFWDQVTPFVKERSSSADEIVEINTNTIDYTKSEKDWIRPFRAFSVVVEVELRDLTARLPLPPNSALQNGGPLVKIDFLIFELDKHYTSTRMQLTLSEIEVTFGHKYADLHLSGLQYRGSAFFSAEGLPVTAPTLEYAWMQEIEIGKLSGEIKVEDIVNLALWLDQIILCVSDKASEFNPPYELKIGDEMKYEKTKVSWLGLDLTTMCKNAKVNTSVAKSSVSINNLRCDERGGFLCTNLGAISIQVALCYDSQWLQAGLVQLPNSEIAVELGIKESELHEQDTWLRKHDRKRKRLNFLWESNAREAVYCTSLKDSWGCAWFDPDENSPAQVMLDGVVERGKSLFVDHVLVDLEQKFQKRPFCSRLTGTSIAHSTGSISPDRPFGRSSFRSSYGLLQPTESGDSSRIKSNSIARISLKSSRDGSLDRPRAASARVTGILKARTPENIAESTESSTALDKISIKSFRSFKSAKTTASSVTDGFHSALSSSFGSSDTIDQFYSADEGEANEADNIQLVEETTLAFDHASHSRNTSFNESILSNRTLERDDSRSSRRSRSKRMSKESSQGSSRVSQHRLRTESRSSRASVKNEVRRQRPSHLLLHTIASPIQADEDHEMYDKVLPILDENMIVKESSNRVCNELVIRDAKRGVDFEPESPRVSQKHSTTDRNATKLNITLNSVQNTSAVDVFATPLCLAAVRHALEDIEVVLQKLHYSTITTILMAKVVDEHMNDDDDLPEDRKSPLQLNFKIQNIKIGLCQVAQSINETGNFQKPMPCATLLIGWLEQVELSANLKENKNVLASASFRRLHLQLRANSIDGEEPERTTVVCLQETSQRSPKSVSVAFKCENDWGWIMAEAGVDGIKLKGERLMSKAQMNMNIEKVWFLAAAPSSLSRATRQWSLLSTASYGASSWVERLEDISNEISLIREDVINQRCKVIVAPLAHRVAMTESKGENSVYDYNNIRKLIEKINDLSVDGGGTLPLTKTARALRKNVAFCAAASNVYLLSLPEFVKEIFRDGSDEAEYFLEPSNQPTRSNTNLKIPKSQTLKRALLIVCQKWQKEMEKYGKENHWPEYTDNMFDVLRMPKLPVENSEPTRRPTKVQTFNHNYSLPREGVESIIKMKSVLDYCHVPVDNDPETFTSLYKEEISQCKMSANLNSFQVFIKETEKRKTRRVRSFALENQPVLKLDQIKVSGCLDIPNTELEKLQNVPPKVSVSLDISEISQRLDMSLVRLIVQVNGVVDNIARAKMDHRIGRMEERCNDEHLNYPSSLCSSEDSIDIHQEINHQEQLTEGERSSRDEDPVWLVFVYNDGLNVAPQDTVEMEVEEPTISSRLARSTVIQAAELHRPGGKFHSDSQASDLETETTLRVEVSFSIRTTRLSADVGGLSLSIQLNALDGSVSLEQLKYVQEVTFDAENRVQPLRISPSLASLKLSVKVKLKSINIDFIEAQSTQAVLQVTVDRAQFNAHPNTRESQKVIDLIAEIGKVNLKLPLRVQELHHIFSRTSQKLIHQLRDFENYQPSIIETPDFDAPKLPTAGVTTADGQLSPQLGSESSKSSRSSTMPLIFKVVFKGFFMRINLLQSVTANYEVGPITSNGEWNPGSVKTTMGSSQKIIMTSSLKVTEHKISILGEFRTADHEEKISQQIVFPSIEVDLDLKKDGSELLSGRCEIEKFQQELTTDLLNILLSCVEELKSEVTDILNKLKTEEPFPALGFQSATASTPKEVTPVSPMKYSFKILMKGINVKASTPTGNIVKLDVPVINSYIANFDDDGTKSPVSYNFLTAPADKIIINGDVELKLALICQEKKMASFDARVNIHNTNESAEDVLLVTLKSPVVFIHANAIDRAILVYLNYRSSYNVWKEEIEKAQAQSGIPGMRRGLDAQQHPVKGSIGKNPPHALSRLFINLTVNDFKVKMPLIDMKHEVIRSNHVLVLTISHVNVCGTVGDLSAFKGKFTGFELLFDREGQPRDVKINCCEVKEGGIEIVSGTEHSELTSNSRPDRSSVTGVWNLMISWNMMGLDGKFDTQIGTLFSRLGKTLTTFSDEAAVSEGSKARLKELRDKYNTGTKTLEDLKQLGATKSIIRDEEEALREIEKEFKKEYILLKRRPEPEKSQEHERQSKNGDGEIELILNATITIKTGKLECYPVDFIPGSNSISKKLDFVDERKRNSAMNADSSVTIFLLPALDVDLNYMSHGSGQTQRRAKLYSNVVIGSMPKEMSISPLFLEYLSQTLDFLDENETFTKELEDPDQIDLQNGADHIEQSSVQSFPVDVVVHAKVKPSTVLFSCQPKAKVECTLRVPLTNMVFSSAPSADAKKSGLNLAIQLSDFALRVNHPYENSSKGCFHLNFEGISINILRQHVSEKLLTISVISDIGQANINYDMRRLSEILGFPKAWYNRSIARRLFLGESSRAKQANEPAQPHNSVNENWETAVRVSTVLRELRVDMNIGNVLGKTVWVTEQLAYHGAFDMRSSRKNDIKNVVSLSKTKIESRSGLLGGVISMCGFRSACLWRERCTKDSAHEMKVSLDEVSLRLEYHSTVILLSKLSDAQLLVIDDSLLDDSPPRAKANCDMRWGEFDLLLCKSTSKNLVQGGRKVKDFVKQQINTGSEAFRTMFAQTSNLEEKRRGPLEKSNDDKYQRHWPPIFNRHPVASHQLGGESRLRGQELSIVCFDGDFRSADHWVVFSVHLPDISFSSGVYSAPEDDAQDRLNIFIFQTFIFNLGRAIERVPNFDNDKLGAFVLHVSRNKARRPGAQADVRDWIHYAVPPINEAEPEKSKENVHVIFALPQTEVTLKTEQIQPLKLPAFPEESKVSCVFVAEFHDQPLKVTMSTNEIIFLTNFVREYLREHKSVLSNEEMPDGDGDDPLGNSTDPRAYMCRTWKLDPLTRFMYKHTVLECPGVDSIIKQLGFKHAKLTIPKWFQRGLLDGLDSTHALFTAKLLDVYRKIKNPAKSQMQ</sequence>
<dbReference type="PANTHER" id="PTHR31640:SF1">
    <property type="entry name" value="BRIDGE-LIKE LIPID TRANSFER PROTEIN FAMILY MEMBER 1"/>
    <property type="match status" value="1"/>
</dbReference>
<reference evidence="5" key="1">
    <citation type="journal article" date="2010" name="Science">
        <title>Plasticity of animal genome architecture unmasked by rapid evolution of a pelagic tunicate.</title>
        <authorList>
            <person name="Denoeud F."/>
            <person name="Henriet S."/>
            <person name="Mungpakdee S."/>
            <person name="Aury J.M."/>
            <person name="Da Silva C."/>
            <person name="Brinkmann H."/>
            <person name="Mikhaleva J."/>
            <person name="Olsen L.C."/>
            <person name="Jubin C."/>
            <person name="Canestro C."/>
            <person name="Bouquet J.M."/>
            <person name="Danks G."/>
            <person name="Poulain J."/>
            <person name="Campsteijn C."/>
            <person name="Adamski M."/>
            <person name="Cross I."/>
            <person name="Yadetie F."/>
            <person name="Muffato M."/>
            <person name="Louis A."/>
            <person name="Butcher S."/>
            <person name="Tsagkogeorga G."/>
            <person name="Konrad A."/>
            <person name="Singh S."/>
            <person name="Jensen M.F."/>
            <person name="Cong E.H."/>
            <person name="Eikeseth-Otteraa H."/>
            <person name="Noel B."/>
            <person name="Anthouard V."/>
            <person name="Porcel B.M."/>
            <person name="Kachouri-Lafond R."/>
            <person name="Nishino A."/>
            <person name="Ugolini M."/>
            <person name="Chourrout P."/>
            <person name="Nishida H."/>
            <person name="Aasland R."/>
            <person name="Huzurbazar S."/>
            <person name="Westhof E."/>
            <person name="Delsuc F."/>
            <person name="Lehrach H."/>
            <person name="Reinhardt R."/>
            <person name="Weissenbach J."/>
            <person name="Roy S.W."/>
            <person name="Artiguenave F."/>
            <person name="Postlethwait J.H."/>
            <person name="Manak J.R."/>
            <person name="Thompson E.M."/>
            <person name="Jaillon O."/>
            <person name="Du Pasquier L."/>
            <person name="Boudinot P."/>
            <person name="Liberles D.A."/>
            <person name="Volff J.N."/>
            <person name="Philippe H."/>
            <person name="Lenhard B."/>
            <person name="Roest Crollius H."/>
            <person name="Wincker P."/>
            <person name="Chourrout D."/>
        </authorList>
    </citation>
    <scope>NUCLEOTIDE SEQUENCE [LARGE SCALE GENOMIC DNA]</scope>
</reference>
<feature type="compositionally biased region" description="Polar residues" evidence="2">
    <location>
        <begin position="2226"/>
        <end position="2239"/>
    </location>
</feature>
<dbReference type="InterPro" id="IPR033616">
    <property type="entry name" value="BLTP1"/>
</dbReference>
<feature type="region of interest" description="Disordered" evidence="2">
    <location>
        <begin position="1218"/>
        <end position="1280"/>
    </location>
</feature>
<evidence type="ECO:0000313" key="5">
    <source>
        <dbReference type="EMBL" id="CBY33766.1"/>
    </source>
</evidence>
<dbReference type="Pfam" id="PF25040">
    <property type="entry name" value="BLTP1_C"/>
    <property type="match status" value="5"/>
</dbReference>
<evidence type="ECO:0000259" key="4">
    <source>
        <dbReference type="SMART" id="SM01220"/>
    </source>
</evidence>
<dbReference type="PANTHER" id="PTHR31640">
    <property type="entry name" value="TRANSMEMBRANE PROTEIN KIAA1109"/>
    <property type="match status" value="1"/>
</dbReference>
<keyword evidence="3" id="KW-0812">Transmembrane</keyword>
<evidence type="ECO:0000256" key="1">
    <source>
        <dbReference type="SAM" id="Coils"/>
    </source>
</evidence>
<feature type="domain" description="Bridge-like lipid transfer protein family member 1 C-terminal" evidence="4">
    <location>
        <begin position="3107"/>
        <end position="3632"/>
    </location>
</feature>
<gene>
    <name evidence="5" type="ORF">GSOID_T00021713001</name>
</gene>
<feature type="compositionally biased region" description="Basic and acidic residues" evidence="2">
    <location>
        <begin position="1262"/>
        <end position="1279"/>
    </location>
</feature>
<keyword evidence="3" id="KW-1133">Transmembrane helix</keyword>
<dbReference type="SMART" id="SM01220">
    <property type="entry name" value="FSA_C"/>
    <property type="match status" value="1"/>
</dbReference>
<protein>
    <recommendedName>
        <fullName evidence="4">Bridge-like lipid transfer protein family member 1 C-terminal domain-containing protein</fullName>
    </recommendedName>
</protein>
<dbReference type="GO" id="GO:0048488">
    <property type="term" value="P:synaptic vesicle endocytosis"/>
    <property type="evidence" value="ECO:0007669"/>
    <property type="project" value="TreeGrafter"/>
</dbReference>
<dbReference type="Pfam" id="PF20413">
    <property type="entry name" value="BLTP1_N"/>
    <property type="match status" value="1"/>
</dbReference>
<dbReference type="Proteomes" id="UP000011014">
    <property type="component" value="Unassembled WGS sequence"/>
</dbReference>
<feature type="compositionally biased region" description="Polar residues" evidence="2">
    <location>
        <begin position="1218"/>
        <end position="1228"/>
    </location>
</feature>
<keyword evidence="3" id="KW-0472">Membrane</keyword>
<feature type="coiled-coil region" evidence="1">
    <location>
        <begin position="2745"/>
        <end position="2785"/>
    </location>
</feature>
<dbReference type="GO" id="GO:0098793">
    <property type="term" value="C:presynapse"/>
    <property type="evidence" value="ECO:0007669"/>
    <property type="project" value="GOC"/>
</dbReference>
<name>E4YE16_OIKDI</name>
<dbReference type="InterPro" id="IPR056742">
    <property type="entry name" value="BLTP1_C"/>
</dbReference>
<feature type="transmembrane region" description="Helical" evidence="3">
    <location>
        <begin position="7"/>
        <end position="27"/>
    </location>
</feature>
<proteinExistence type="predicted"/>
<evidence type="ECO:0000256" key="2">
    <source>
        <dbReference type="SAM" id="MobiDB-lite"/>
    </source>
</evidence>
<evidence type="ECO:0000256" key="3">
    <source>
        <dbReference type="SAM" id="Phobius"/>
    </source>
</evidence>
<dbReference type="InterPro" id="IPR047104">
    <property type="entry name" value="BLTP1_N"/>
</dbReference>
<dbReference type="EMBL" id="FN654446">
    <property type="protein sequence ID" value="CBY33766.1"/>
    <property type="molecule type" value="Genomic_DNA"/>
</dbReference>
<feature type="region of interest" description="Disordered" evidence="2">
    <location>
        <begin position="211"/>
        <end position="230"/>
    </location>
</feature>